<feature type="region of interest" description="Disordered" evidence="1">
    <location>
        <begin position="168"/>
        <end position="199"/>
    </location>
</feature>
<dbReference type="Pfam" id="PF08242">
    <property type="entry name" value="Methyltransf_12"/>
    <property type="match status" value="1"/>
</dbReference>
<dbReference type="Pfam" id="PF14559">
    <property type="entry name" value="TPR_19"/>
    <property type="match status" value="1"/>
</dbReference>
<evidence type="ECO:0000259" key="2">
    <source>
        <dbReference type="Pfam" id="PF08242"/>
    </source>
</evidence>
<evidence type="ECO:0000313" key="3">
    <source>
        <dbReference type="EMBL" id="MBC2777795.1"/>
    </source>
</evidence>
<dbReference type="InterPro" id="IPR013217">
    <property type="entry name" value="Methyltransf_12"/>
</dbReference>
<dbReference type="RefSeq" id="WP_185801109.1">
    <property type="nucleotide sequence ID" value="NZ_JACJVJ010000002.1"/>
</dbReference>
<name>A0A842HY73_9SPHN</name>
<keyword evidence="3" id="KW-0808">Transferase</keyword>
<keyword evidence="3" id="KW-0489">Methyltransferase</keyword>
<evidence type="ECO:0000256" key="1">
    <source>
        <dbReference type="SAM" id="MobiDB-lite"/>
    </source>
</evidence>
<evidence type="ECO:0000313" key="4">
    <source>
        <dbReference type="Proteomes" id="UP000564378"/>
    </source>
</evidence>
<keyword evidence="4" id="KW-1185">Reference proteome</keyword>
<dbReference type="InterPro" id="IPR029063">
    <property type="entry name" value="SAM-dependent_MTases_sf"/>
</dbReference>
<dbReference type="Gene3D" id="3.40.50.150">
    <property type="entry name" value="Vaccinia Virus protein VP39"/>
    <property type="match status" value="1"/>
</dbReference>
<gene>
    <name evidence="3" type="ORF">H6P80_09195</name>
</gene>
<proteinExistence type="predicted"/>
<dbReference type="GO" id="GO:0032259">
    <property type="term" value="P:methylation"/>
    <property type="evidence" value="ECO:0007669"/>
    <property type="project" value="UniProtKB-KW"/>
</dbReference>
<dbReference type="CDD" id="cd02440">
    <property type="entry name" value="AdoMet_MTases"/>
    <property type="match status" value="1"/>
</dbReference>
<sequence length="533" mass="59564">MLETSEKSDLTPLQRAQGLLSERKSHEALQIVNQVLRATPGSWSAHMRMARIREWLGQFDKAVEALDRAGELGAPATAVRESKRRIDTTQALVEKAKSALNQGTAELALEDLQAARKMRSSGIVELHLARALRATGDIGQALELIDGFLAERPRHSLAIRLRTEIGKDLPLPAPGHAKTRETRKKAAASEAKPSRQKKPVSDFDSMLAERIAKIEAALPERARPERMAELRKHIRWIKGQAEKIEDRNWANDVVYAKAAYFLNAPTPKPAIDNYDSDLIAKSVEYGYIIWPRRIRAYIRHGKVLDIGCGFGAFGNGFLVAGAADYVGIDPKMPLDSSAVKNKRKRIKADLGITPRDIMRKCPNIRLINGVVEDLGASEQFDVVALHNVTEHLANIREIIPDIRKLLKPGGRLIYHHHNFYCWNGHHQAPNQPQNYTPGVAEQDRMADWNHIIAAPDMPADHYVNAGLNHIRLNEIKAATERHYALEIWKEIDSPAAVTKRLNHSVLAKIQNFDPTLTKRDLTVNAVLCVATPK</sequence>
<dbReference type="SUPFAM" id="SSF53335">
    <property type="entry name" value="S-adenosyl-L-methionine-dependent methyltransferases"/>
    <property type="match status" value="1"/>
</dbReference>
<dbReference type="PANTHER" id="PTHR43861">
    <property type="entry name" value="TRANS-ACONITATE 2-METHYLTRANSFERASE-RELATED"/>
    <property type="match status" value="1"/>
</dbReference>
<dbReference type="EMBL" id="JACJVJ010000002">
    <property type="protein sequence ID" value="MBC2777795.1"/>
    <property type="molecule type" value="Genomic_DNA"/>
</dbReference>
<accession>A0A842HY73</accession>
<reference evidence="3 4" key="1">
    <citation type="submission" date="2020-08" db="EMBL/GenBank/DDBJ databases">
        <title>Draft genome sequence of Parasphingopyxis sp. GrpM-11.</title>
        <authorList>
            <person name="Oh J."/>
            <person name="Roh D.-H."/>
        </authorList>
    </citation>
    <scope>NUCLEOTIDE SEQUENCE [LARGE SCALE GENOMIC DNA]</scope>
    <source>
        <strain evidence="3 4">GrpM-11</strain>
    </source>
</reference>
<dbReference type="GO" id="GO:0008168">
    <property type="term" value="F:methyltransferase activity"/>
    <property type="evidence" value="ECO:0007669"/>
    <property type="project" value="UniProtKB-KW"/>
</dbReference>
<feature type="domain" description="Methyltransferase type 12" evidence="2">
    <location>
        <begin position="304"/>
        <end position="412"/>
    </location>
</feature>
<organism evidence="3 4">
    <name type="scientific">Parasphingopyxis marina</name>
    <dbReference type="NCBI Taxonomy" id="2761622"/>
    <lineage>
        <taxon>Bacteria</taxon>
        <taxon>Pseudomonadati</taxon>
        <taxon>Pseudomonadota</taxon>
        <taxon>Alphaproteobacteria</taxon>
        <taxon>Sphingomonadales</taxon>
        <taxon>Sphingomonadaceae</taxon>
        <taxon>Parasphingopyxis</taxon>
    </lineage>
</organism>
<dbReference type="SUPFAM" id="SSF48452">
    <property type="entry name" value="TPR-like"/>
    <property type="match status" value="1"/>
</dbReference>
<dbReference type="InterPro" id="IPR011990">
    <property type="entry name" value="TPR-like_helical_dom_sf"/>
</dbReference>
<dbReference type="AlphaFoldDB" id="A0A842HY73"/>
<comment type="caution">
    <text evidence="3">The sequence shown here is derived from an EMBL/GenBank/DDBJ whole genome shotgun (WGS) entry which is preliminary data.</text>
</comment>
<dbReference type="Gene3D" id="1.25.40.10">
    <property type="entry name" value="Tetratricopeptide repeat domain"/>
    <property type="match status" value="1"/>
</dbReference>
<dbReference type="Proteomes" id="UP000564378">
    <property type="component" value="Unassembled WGS sequence"/>
</dbReference>
<protein>
    <submittedName>
        <fullName evidence="3">Methyltransferase</fullName>
    </submittedName>
</protein>